<evidence type="ECO:0000256" key="1">
    <source>
        <dbReference type="ARBA" id="ARBA00023002"/>
    </source>
</evidence>
<dbReference type="PANTHER" id="PTHR43818">
    <property type="entry name" value="BCDNA.GH03377"/>
    <property type="match status" value="1"/>
</dbReference>
<dbReference type="Proteomes" id="UP001204798">
    <property type="component" value="Unassembled WGS sequence"/>
</dbReference>
<reference evidence="4 5" key="1">
    <citation type="submission" date="2022-08" db="EMBL/GenBank/DDBJ databases">
        <title>Bacterial and archaeal communities from various locations to study Microbial Dark Matter (Phase II).</title>
        <authorList>
            <person name="Stepanauskas R."/>
        </authorList>
    </citation>
    <scope>NUCLEOTIDE SEQUENCE [LARGE SCALE GENOMIC DNA]</scope>
    <source>
        <strain evidence="4 5">PD1</strain>
    </source>
</reference>
<dbReference type="Gene3D" id="3.40.50.720">
    <property type="entry name" value="NAD(P)-binding Rossmann-like Domain"/>
    <property type="match status" value="1"/>
</dbReference>
<evidence type="ECO:0000313" key="5">
    <source>
        <dbReference type="Proteomes" id="UP001204798"/>
    </source>
</evidence>
<evidence type="ECO:0000259" key="3">
    <source>
        <dbReference type="Pfam" id="PF22725"/>
    </source>
</evidence>
<protein>
    <submittedName>
        <fullName evidence="4">Dehydrogenase</fullName>
    </submittedName>
</protein>
<dbReference type="Pfam" id="PF22725">
    <property type="entry name" value="GFO_IDH_MocA_C3"/>
    <property type="match status" value="1"/>
</dbReference>
<organism evidence="4 5">
    <name type="scientific">Candidatus Fervidibacter sacchari</name>
    <dbReference type="NCBI Taxonomy" id="1448929"/>
    <lineage>
        <taxon>Bacteria</taxon>
        <taxon>Candidatus Fervidibacterota</taxon>
        <taxon>Candidatus Fervidibacter</taxon>
    </lineage>
</organism>
<dbReference type="SUPFAM" id="SSF55347">
    <property type="entry name" value="Glyceraldehyde-3-phosphate dehydrogenase-like, C-terminal domain"/>
    <property type="match status" value="1"/>
</dbReference>
<sequence>MAQREVGVGLVGYAFMGRAHSNAWRQVVHFFDPPITPRMVAICGRNEERVKAAAEKLGWQSYETDWRRLVRRDDIHIVDVSTANDTHAPISIEAAKQGKQVFCEKPLARTLKEAERMLDAVVAAGVTHGVCFNYRRAPAVQLAKQLIASGRMGKVFHFRGTYLQDWIVDPNFPLVWRLRKSIAGSGALGDLAAHVIDLARFLVGEIVEVVGYLHTFIKQRPLPAEEVGGLTGRAGQQMGEVDVDDASLSIVIFDNGAIGYIEATRFAPGRKNYNRFEINCEKGSIVFNLERMNELEVYFRDEPQEVQGFHQVMVTEPGAHKYIAAWWPPGHIIGYEHTFVHTVYDFLRGVAGEEYFEPDFYDGVQCQRVLDAIERSAQKRKWVTVEILPEIQERRKKQAEQTATAKRKK</sequence>
<comment type="caution">
    <text evidence="4">The sequence shown here is derived from an EMBL/GenBank/DDBJ whole genome shotgun (WGS) entry which is preliminary data.</text>
</comment>
<dbReference type="EMBL" id="JANUCP010000002">
    <property type="protein sequence ID" value="MCS3919067.1"/>
    <property type="molecule type" value="Genomic_DNA"/>
</dbReference>
<gene>
    <name evidence="4" type="ORF">M2350_001467</name>
</gene>
<proteinExistence type="predicted"/>
<dbReference type="InterPro" id="IPR050463">
    <property type="entry name" value="Gfo/Idh/MocA_oxidrdct_glycsds"/>
</dbReference>
<dbReference type="InterPro" id="IPR000683">
    <property type="entry name" value="Gfo/Idh/MocA-like_OxRdtase_N"/>
</dbReference>
<dbReference type="Gene3D" id="3.30.360.10">
    <property type="entry name" value="Dihydrodipicolinate Reductase, domain 2"/>
    <property type="match status" value="1"/>
</dbReference>
<dbReference type="Pfam" id="PF01408">
    <property type="entry name" value="GFO_IDH_MocA"/>
    <property type="match status" value="1"/>
</dbReference>
<dbReference type="InterPro" id="IPR036291">
    <property type="entry name" value="NAD(P)-bd_dom_sf"/>
</dbReference>
<dbReference type="RefSeq" id="WP_259095173.1">
    <property type="nucleotide sequence ID" value="NZ_CP130454.1"/>
</dbReference>
<dbReference type="InterPro" id="IPR055170">
    <property type="entry name" value="GFO_IDH_MocA-like_dom"/>
</dbReference>
<accession>A0ABT2EM89</accession>
<evidence type="ECO:0000259" key="2">
    <source>
        <dbReference type="Pfam" id="PF01408"/>
    </source>
</evidence>
<keyword evidence="5" id="KW-1185">Reference proteome</keyword>
<keyword evidence="1" id="KW-0560">Oxidoreductase</keyword>
<name>A0ABT2EM89_9BACT</name>
<dbReference type="SUPFAM" id="SSF51735">
    <property type="entry name" value="NAD(P)-binding Rossmann-fold domains"/>
    <property type="match status" value="1"/>
</dbReference>
<evidence type="ECO:0000313" key="4">
    <source>
        <dbReference type="EMBL" id="MCS3919067.1"/>
    </source>
</evidence>
<feature type="domain" description="GFO/IDH/MocA-like oxidoreductase" evidence="3">
    <location>
        <begin position="140"/>
        <end position="286"/>
    </location>
</feature>
<dbReference type="PANTHER" id="PTHR43818:SF11">
    <property type="entry name" value="BCDNA.GH03377"/>
    <property type="match status" value="1"/>
</dbReference>
<feature type="domain" description="Gfo/Idh/MocA-like oxidoreductase N-terminal" evidence="2">
    <location>
        <begin position="7"/>
        <end position="130"/>
    </location>
</feature>